<dbReference type="PANTHER" id="PTHR37195:SF2">
    <property type="entry name" value="NUCLEOLIN-LIKE"/>
    <property type="match status" value="1"/>
</dbReference>
<evidence type="ECO:0000313" key="2">
    <source>
        <dbReference type="EMBL" id="OAP03467.1"/>
    </source>
</evidence>
<dbReference type="PANTHER" id="PTHR37195">
    <property type="entry name" value="OS01G0332900 PROTEIN"/>
    <property type="match status" value="1"/>
</dbReference>
<dbReference type="Proteomes" id="UP000078284">
    <property type="component" value="Chromosome 3"/>
</dbReference>
<feature type="compositionally biased region" description="Acidic residues" evidence="1">
    <location>
        <begin position="42"/>
        <end position="82"/>
    </location>
</feature>
<sequence length="163" mass="18125">MTHVEDDKEFKEKHLVQVLSDDDSEVKEAKDGGGEEVTGGDGEGEANVEEEDDEAENEDDDDDDDDDDDEDEDDEEGEEDLGTEYLVRPVGEVEDEDDASDFDPEENGLDEEEGDEEIEEDDVDEDISLSAGKSEPLSKRKRVAKDHSEQGDVTGDDIRPSKR</sequence>
<gene>
    <name evidence="2" type="ordered locus">AXX17_At3g18060</name>
</gene>
<dbReference type="AlphaFoldDB" id="A0A178VAX2"/>
<dbReference type="ExpressionAtlas" id="A0A178VAX2">
    <property type="expression patterns" value="baseline and differential"/>
</dbReference>
<feature type="region of interest" description="Disordered" evidence="1">
    <location>
        <begin position="1"/>
        <end position="163"/>
    </location>
</feature>
<name>A0A178VAX2_ARATH</name>
<comment type="caution">
    <text evidence="2">The sequence shown here is derived from an EMBL/GenBank/DDBJ whole genome shotgun (WGS) entry which is preliminary data.</text>
</comment>
<evidence type="ECO:0000313" key="3">
    <source>
        <dbReference type="Proteomes" id="UP000078284"/>
    </source>
</evidence>
<feature type="compositionally biased region" description="Basic and acidic residues" evidence="1">
    <location>
        <begin position="145"/>
        <end position="163"/>
    </location>
</feature>
<protein>
    <submittedName>
        <fullName evidence="2">Uncharacterized protein</fullName>
    </submittedName>
</protein>
<accession>A0A178VAX2</accession>
<organism evidence="2 3">
    <name type="scientific">Arabidopsis thaliana</name>
    <name type="common">Mouse-ear cress</name>
    <dbReference type="NCBI Taxonomy" id="3702"/>
    <lineage>
        <taxon>Eukaryota</taxon>
        <taxon>Viridiplantae</taxon>
        <taxon>Streptophyta</taxon>
        <taxon>Embryophyta</taxon>
        <taxon>Tracheophyta</taxon>
        <taxon>Spermatophyta</taxon>
        <taxon>Magnoliopsida</taxon>
        <taxon>eudicotyledons</taxon>
        <taxon>Gunneridae</taxon>
        <taxon>Pentapetalae</taxon>
        <taxon>rosids</taxon>
        <taxon>malvids</taxon>
        <taxon>Brassicales</taxon>
        <taxon>Brassicaceae</taxon>
        <taxon>Camelineae</taxon>
        <taxon>Arabidopsis</taxon>
    </lineage>
</organism>
<feature type="compositionally biased region" description="Acidic residues" evidence="1">
    <location>
        <begin position="92"/>
        <end position="127"/>
    </location>
</feature>
<evidence type="ECO:0000256" key="1">
    <source>
        <dbReference type="SAM" id="MobiDB-lite"/>
    </source>
</evidence>
<dbReference type="EMBL" id="LUHQ01000003">
    <property type="protein sequence ID" value="OAP03467.1"/>
    <property type="molecule type" value="Genomic_DNA"/>
</dbReference>
<feature type="compositionally biased region" description="Basic and acidic residues" evidence="1">
    <location>
        <begin position="1"/>
        <end position="15"/>
    </location>
</feature>
<proteinExistence type="predicted"/>
<reference evidence="3" key="1">
    <citation type="journal article" date="2016" name="Proc. Natl. Acad. Sci. U.S.A.">
        <title>Chromosome-level assembly of Arabidopsis thaliana Ler reveals the extent of translocation and inversion polymorphisms.</title>
        <authorList>
            <person name="Zapata L."/>
            <person name="Ding J."/>
            <person name="Willing E.M."/>
            <person name="Hartwig B."/>
            <person name="Bezdan D."/>
            <person name="Jiao W.B."/>
            <person name="Patel V."/>
            <person name="Velikkakam James G."/>
            <person name="Koornneef M."/>
            <person name="Ossowski S."/>
            <person name="Schneeberger K."/>
        </authorList>
    </citation>
    <scope>NUCLEOTIDE SEQUENCE [LARGE SCALE GENOMIC DNA]</scope>
    <source>
        <strain evidence="3">cv. Landsberg erecta</strain>
    </source>
</reference>